<organism evidence="1 2">
    <name type="scientific">Meloidogyne enterolobii</name>
    <name type="common">Root-knot nematode worm</name>
    <name type="synonym">Meloidogyne mayaguensis</name>
    <dbReference type="NCBI Taxonomy" id="390850"/>
    <lineage>
        <taxon>Eukaryota</taxon>
        <taxon>Metazoa</taxon>
        <taxon>Ecdysozoa</taxon>
        <taxon>Nematoda</taxon>
        <taxon>Chromadorea</taxon>
        <taxon>Rhabditida</taxon>
        <taxon>Tylenchina</taxon>
        <taxon>Tylenchomorpha</taxon>
        <taxon>Tylenchoidea</taxon>
        <taxon>Meloidogynidae</taxon>
        <taxon>Meloidogyninae</taxon>
        <taxon>Meloidogyne</taxon>
    </lineage>
</organism>
<reference evidence="1" key="1">
    <citation type="submission" date="2023-11" db="EMBL/GenBank/DDBJ databases">
        <authorList>
            <person name="Poullet M."/>
        </authorList>
    </citation>
    <scope>NUCLEOTIDE SEQUENCE</scope>
    <source>
        <strain evidence="1">E1834</strain>
    </source>
</reference>
<gene>
    <name evidence="1" type="ORF">MENTE1834_LOCUS16890</name>
</gene>
<evidence type="ECO:0000313" key="1">
    <source>
        <dbReference type="EMBL" id="CAK5063967.1"/>
    </source>
</evidence>
<name>A0ACB0YUS3_MELEN</name>
<comment type="caution">
    <text evidence="1">The sequence shown here is derived from an EMBL/GenBank/DDBJ whole genome shotgun (WGS) entry which is preliminary data.</text>
</comment>
<sequence length="262" mass="31090">MQNNIKNNNNIYYSKQSTTTAKQIFLERLMKLASEKVSDLFKNEKLIQERRQLSNLIDECVLFEREMLENFGYLEESEIHVISTLCNFDKVLEAWIRLERDTLSAGVDAILADNNAYEPRYKEAVDVDPYLVPNFADSFVILMQSMSERYRSIPDMKIQCRFLKLQLLIVDEFRSRIVRIGQANNHNCFCTPFPQLLNALWYLTLLLDDWSDSPEFVRLQFFLQQHQQTNGYFKSGLGFVLYLKVQYFKIDLRTYEIEFVLY</sequence>
<proteinExistence type="predicted"/>
<keyword evidence="2" id="KW-1185">Reference proteome</keyword>
<evidence type="ECO:0000313" key="2">
    <source>
        <dbReference type="Proteomes" id="UP001497535"/>
    </source>
</evidence>
<dbReference type="Proteomes" id="UP001497535">
    <property type="component" value="Unassembled WGS sequence"/>
</dbReference>
<accession>A0ACB0YUS3</accession>
<protein>
    <submittedName>
        <fullName evidence="1">Uncharacterized protein</fullName>
    </submittedName>
</protein>
<dbReference type="EMBL" id="CAVMJV010000019">
    <property type="protein sequence ID" value="CAK5063967.1"/>
    <property type="molecule type" value="Genomic_DNA"/>
</dbReference>